<organism evidence="3 4">
    <name type="scientific">Kitasatospora acidiphila</name>
    <dbReference type="NCBI Taxonomy" id="2567942"/>
    <lineage>
        <taxon>Bacteria</taxon>
        <taxon>Bacillati</taxon>
        <taxon>Actinomycetota</taxon>
        <taxon>Actinomycetes</taxon>
        <taxon>Kitasatosporales</taxon>
        <taxon>Streptomycetaceae</taxon>
        <taxon>Kitasatospora</taxon>
    </lineage>
</organism>
<evidence type="ECO:0000313" key="3">
    <source>
        <dbReference type="EMBL" id="TQF03689.1"/>
    </source>
</evidence>
<keyword evidence="4" id="KW-1185">Reference proteome</keyword>
<sequence length="75" mass="7489">MDVQLVDGVTPQTPEASAAPTPVNGQLASTFVTSIGGNAGLTAVGFGLLVAAGGGALWLKRRIATKRDPETPSAN</sequence>
<dbReference type="AlphaFoldDB" id="A0A540W3T5"/>
<name>A0A540W3T5_9ACTN</name>
<feature type="transmembrane region" description="Helical" evidence="2">
    <location>
        <begin position="39"/>
        <end position="59"/>
    </location>
</feature>
<gene>
    <name evidence="3" type="ORF">E6W39_17455</name>
</gene>
<feature type="region of interest" description="Disordered" evidence="1">
    <location>
        <begin position="1"/>
        <end position="22"/>
    </location>
</feature>
<protein>
    <submittedName>
        <fullName evidence="3">Uncharacterized protein</fullName>
    </submittedName>
</protein>
<comment type="caution">
    <text evidence="3">The sequence shown here is derived from an EMBL/GenBank/DDBJ whole genome shotgun (WGS) entry which is preliminary data.</text>
</comment>
<keyword evidence="2" id="KW-0472">Membrane</keyword>
<evidence type="ECO:0000256" key="1">
    <source>
        <dbReference type="SAM" id="MobiDB-lite"/>
    </source>
</evidence>
<accession>A0A540W3T5</accession>
<dbReference type="EMBL" id="VIGB01000003">
    <property type="protein sequence ID" value="TQF03689.1"/>
    <property type="molecule type" value="Genomic_DNA"/>
</dbReference>
<evidence type="ECO:0000256" key="2">
    <source>
        <dbReference type="SAM" id="Phobius"/>
    </source>
</evidence>
<evidence type="ECO:0000313" key="4">
    <source>
        <dbReference type="Proteomes" id="UP000319103"/>
    </source>
</evidence>
<dbReference type="RefSeq" id="WP_220140225.1">
    <property type="nucleotide sequence ID" value="NZ_VIGB01000003.1"/>
</dbReference>
<proteinExistence type="predicted"/>
<keyword evidence="2" id="KW-1133">Transmembrane helix</keyword>
<dbReference type="Proteomes" id="UP000319103">
    <property type="component" value="Unassembled WGS sequence"/>
</dbReference>
<reference evidence="3 4" key="1">
    <citation type="submission" date="2019-06" db="EMBL/GenBank/DDBJ databases">
        <title>Description of Kitasatospora acidophila sp. nov. isolated from pine grove soil, and reclassification of Streptomyces novaecaesareae to Kitasatospora novaeceasareae comb. nov.</title>
        <authorList>
            <person name="Kim M.J."/>
        </authorList>
    </citation>
    <scope>NUCLEOTIDE SEQUENCE [LARGE SCALE GENOMIC DNA]</scope>
    <source>
        <strain evidence="3 4">MMS16-CNU292</strain>
    </source>
</reference>
<keyword evidence="2" id="KW-0812">Transmembrane</keyword>